<evidence type="ECO:0000256" key="10">
    <source>
        <dbReference type="ARBA" id="ARBA00022777"/>
    </source>
</evidence>
<evidence type="ECO:0000256" key="1">
    <source>
        <dbReference type="ARBA" id="ARBA00004496"/>
    </source>
</evidence>
<proteinExistence type="inferred from homology"/>
<reference evidence="18" key="1">
    <citation type="submission" date="2025-08" db="UniProtKB">
        <authorList>
            <consortium name="RefSeq"/>
        </authorList>
    </citation>
    <scope>IDENTIFICATION</scope>
    <source>
        <tissue evidence="18">Entire body</tissue>
    </source>
</reference>
<evidence type="ECO:0000256" key="11">
    <source>
        <dbReference type="ARBA" id="ARBA00022840"/>
    </source>
</evidence>
<dbReference type="GO" id="GO:0048638">
    <property type="term" value="P:regulation of developmental growth"/>
    <property type="evidence" value="ECO:0007669"/>
    <property type="project" value="UniProtKB-ARBA"/>
</dbReference>
<dbReference type="InterPro" id="IPR011009">
    <property type="entry name" value="Kinase-like_dom_sf"/>
</dbReference>
<dbReference type="PANTHER" id="PTHR24356">
    <property type="entry name" value="SERINE/THREONINE-PROTEIN KINASE"/>
    <property type="match status" value="1"/>
</dbReference>
<dbReference type="InterPro" id="IPR000719">
    <property type="entry name" value="Prot_kinase_dom"/>
</dbReference>
<evidence type="ECO:0000256" key="9">
    <source>
        <dbReference type="ARBA" id="ARBA00022741"/>
    </source>
</evidence>
<dbReference type="SUPFAM" id="SSF56112">
    <property type="entry name" value="Protein kinase-like (PK-like)"/>
    <property type="match status" value="1"/>
</dbReference>
<evidence type="ECO:0000256" key="8">
    <source>
        <dbReference type="ARBA" id="ARBA00022679"/>
    </source>
</evidence>
<keyword evidence="8" id="KW-0808">Transferase</keyword>
<dbReference type="Pfam" id="PF00069">
    <property type="entry name" value="Pkinase"/>
    <property type="match status" value="1"/>
</dbReference>
<keyword evidence="6" id="KW-0963">Cytoplasm</keyword>
<dbReference type="GeneID" id="108742633"/>
<dbReference type="Gene3D" id="2.30.29.30">
    <property type="entry name" value="Pleckstrin-homology domain (PH domain)/Phosphotyrosine-binding domain (PTB)"/>
    <property type="match status" value="1"/>
</dbReference>
<dbReference type="CDD" id="cd01262">
    <property type="entry name" value="PH_PDK1"/>
    <property type="match status" value="1"/>
</dbReference>
<evidence type="ECO:0000313" key="17">
    <source>
        <dbReference type="Proteomes" id="UP000192223"/>
    </source>
</evidence>
<dbReference type="InParanoid" id="A0A1W4XM00"/>
<feature type="domain" description="Protein kinase" evidence="16">
    <location>
        <begin position="18"/>
        <end position="289"/>
    </location>
</feature>
<evidence type="ECO:0000256" key="14">
    <source>
        <dbReference type="PROSITE-ProRule" id="PRU10141"/>
    </source>
</evidence>
<evidence type="ECO:0000313" key="18">
    <source>
        <dbReference type="RefSeq" id="XP_018333405.1"/>
    </source>
</evidence>
<evidence type="ECO:0000256" key="12">
    <source>
        <dbReference type="ARBA" id="ARBA00047899"/>
    </source>
</evidence>
<dbReference type="InterPro" id="IPR008271">
    <property type="entry name" value="Ser/Thr_kinase_AS"/>
</dbReference>
<dbReference type="Gene3D" id="3.30.200.20">
    <property type="entry name" value="Phosphorylase Kinase, domain 1"/>
    <property type="match status" value="1"/>
</dbReference>
<dbReference type="SMART" id="SM00220">
    <property type="entry name" value="S_TKc"/>
    <property type="match status" value="1"/>
</dbReference>
<dbReference type="PROSITE" id="PS50011">
    <property type="entry name" value="PROTEIN_KINASE_DOM"/>
    <property type="match status" value="1"/>
</dbReference>
<dbReference type="SUPFAM" id="SSF50729">
    <property type="entry name" value="PH domain-like"/>
    <property type="match status" value="1"/>
</dbReference>
<evidence type="ECO:0000259" key="16">
    <source>
        <dbReference type="PROSITE" id="PS50011"/>
    </source>
</evidence>
<evidence type="ECO:0000256" key="5">
    <source>
        <dbReference type="ARBA" id="ARBA00022473"/>
    </source>
</evidence>
<keyword evidence="7 15" id="KW-0723">Serine/threonine-protein kinase</keyword>
<feature type="binding site" evidence="14">
    <location>
        <position position="47"/>
    </location>
    <ligand>
        <name>ATP</name>
        <dbReference type="ChEBI" id="CHEBI:30616"/>
    </ligand>
</feature>
<evidence type="ECO:0000256" key="6">
    <source>
        <dbReference type="ARBA" id="ARBA00022490"/>
    </source>
</evidence>
<dbReference type="Pfam" id="PF14593">
    <property type="entry name" value="PH_3"/>
    <property type="match status" value="1"/>
</dbReference>
<evidence type="ECO:0000256" key="13">
    <source>
        <dbReference type="ARBA" id="ARBA00048679"/>
    </source>
</evidence>
<dbReference type="CTD" id="5163"/>
<dbReference type="AlphaFoldDB" id="A0A1W4XM00"/>
<comment type="catalytic activity">
    <reaction evidence="12">
        <text>L-threonyl-[protein] + ATP = O-phospho-L-threonyl-[protein] + ADP + H(+)</text>
        <dbReference type="Rhea" id="RHEA:46608"/>
        <dbReference type="Rhea" id="RHEA-COMP:11060"/>
        <dbReference type="Rhea" id="RHEA-COMP:11605"/>
        <dbReference type="ChEBI" id="CHEBI:15378"/>
        <dbReference type="ChEBI" id="CHEBI:30013"/>
        <dbReference type="ChEBI" id="CHEBI:30616"/>
        <dbReference type="ChEBI" id="CHEBI:61977"/>
        <dbReference type="ChEBI" id="CHEBI:456216"/>
        <dbReference type="EC" id="2.7.11.1"/>
    </reaction>
</comment>
<dbReference type="Proteomes" id="UP000192223">
    <property type="component" value="Unplaced"/>
</dbReference>
<comment type="catalytic activity">
    <reaction evidence="13">
        <text>L-seryl-[protein] + ATP = O-phospho-L-seryl-[protein] + ADP + H(+)</text>
        <dbReference type="Rhea" id="RHEA:17989"/>
        <dbReference type="Rhea" id="RHEA-COMP:9863"/>
        <dbReference type="Rhea" id="RHEA-COMP:11604"/>
        <dbReference type="ChEBI" id="CHEBI:15378"/>
        <dbReference type="ChEBI" id="CHEBI:29999"/>
        <dbReference type="ChEBI" id="CHEBI:30616"/>
        <dbReference type="ChEBI" id="CHEBI:83421"/>
        <dbReference type="ChEBI" id="CHEBI:456216"/>
        <dbReference type="EC" id="2.7.11.1"/>
    </reaction>
</comment>
<evidence type="ECO:0000256" key="15">
    <source>
        <dbReference type="RuleBase" id="RU000304"/>
    </source>
</evidence>
<dbReference type="GO" id="GO:1901701">
    <property type="term" value="P:cellular response to oxygen-containing compound"/>
    <property type="evidence" value="ECO:0007669"/>
    <property type="project" value="UniProtKB-ARBA"/>
</dbReference>
<dbReference type="InterPro" id="IPR039046">
    <property type="entry name" value="PDPK1"/>
</dbReference>
<dbReference type="FunFam" id="1.10.510.10:FF:000534">
    <property type="entry name" value="Serine/threonine-protein kinase PKH2"/>
    <property type="match status" value="1"/>
</dbReference>
<dbReference type="EC" id="2.7.11.1" evidence="3"/>
<dbReference type="CDD" id="cd05581">
    <property type="entry name" value="STKc_PDK1"/>
    <property type="match status" value="1"/>
</dbReference>
<keyword evidence="10 18" id="KW-0418">Kinase</keyword>
<dbReference type="GO" id="GO:0005524">
    <property type="term" value="F:ATP binding"/>
    <property type="evidence" value="ECO:0007669"/>
    <property type="project" value="UniProtKB-UniRule"/>
</dbReference>
<evidence type="ECO:0000256" key="7">
    <source>
        <dbReference type="ARBA" id="ARBA00022527"/>
    </source>
</evidence>
<comment type="similarity">
    <text evidence="2">Belongs to the protein kinase superfamily. AGC Ser/Thr protein kinase family. PDPK1 subfamily.</text>
</comment>
<evidence type="ECO:0000256" key="3">
    <source>
        <dbReference type="ARBA" id="ARBA00012513"/>
    </source>
</evidence>
<dbReference type="RefSeq" id="XP_018333405.1">
    <property type="nucleotide sequence ID" value="XM_018477903.2"/>
</dbReference>
<gene>
    <name evidence="18" type="primary">LOC108742633</name>
</gene>
<keyword evidence="17" id="KW-1185">Reference proteome</keyword>
<dbReference type="STRING" id="224129.A0A1W4XM00"/>
<dbReference type="FunCoup" id="A0A1W4XM00">
    <property type="interactions" value="1747"/>
</dbReference>
<dbReference type="Gene3D" id="1.10.510.10">
    <property type="entry name" value="Transferase(Phosphotransferase) domain 1"/>
    <property type="match status" value="1"/>
</dbReference>
<dbReference type="GO" id="GO:0035556">
    <property type="term" value="P:intracellular signal transduction"/>
    <property type="evidence" value="ECO:0007669"/>
    <property type="project" value="TreeGrafter"/>
</dbReference>
<dbReference type="FunFam" id="2.30.29.30:FF:000324">
    <property type="entry name" value="Phosphoinositide-dependent kinase 1, isoform F"/>
    <property type="match status" value="1"/>
</dbReference>
<dbReference type="PROSITE" id="PS00107">
    <property type="entry name" value="PROTEIN_KINASE_ATP"/>
    <property type="match status" value="1"/>
</dbReference>
<evidence type="ECO:0000256" key="2">
    <source>
        <dbReference type="ARBA" id="ARBA00010006"/>
    </source>
</evidence>
<dbReference type="GO" id="GO:0004674">
    <property type="term" value="F:protein serine/threonine kinase activity"/>
    <property type="evidence" value="ECO:0007669"/>
    <property type="project" value="UniProtKB-KW"/>
</dbReference>
<organism evidence="17 18">
    <name type="scientific">Agrilus planipennis</name>
    <name type="common">Emerald ash borer</name>
    <name type="synonym">Agrilus marcopoli</name>
    <dbReference type="NCBI Taxonomy" id="224129"/>
    <lineage>
        <taxon>Eukaryota</taxon>
        <taxon>Metazoa</taxon>
        <taxon>Ecdysozoa</taxon>
        <taxon>Arthropoda</taxon>
        <taxon>Hexapoda</taxon>
        <taxon>Insecta</taxon>
        <taxon>Pterygota</taxon>
        <taxon>Neoptera</taxon>
        <taxon>Endopterygota</taxon>
        <taxon>Coleoptera</taxon>
        <taxon>Polyphaga</taxon>
        <taxon>Elateriformia</taxon>
        <taxon>Buprestoidea</taxon>
        <taxon>Buprestidae</taxon>
        <taxon>Agrilinae</taxon>
        <taxon>Agrilus</taxon>
    </lineage>
</organism>
<keyword evidence="9 14" id="KW-0547">Nucleotide-binding</keyword>
<dbReference type="KEGG" id="apln:108742633"/>
<sequence>MTPPPAEETVKKRSQDDYVFGKVIGEGSFSTVYLAKDIHTNKEFAIKVLEKRHIIKENKMEYVMREKKVLQILGNSTYFVRLYCTFQDGERLYFVLTYAKNGDFLTFLNKTSSLMLDCVRHYAAEIVLALETLNTKGIVHRDLKPENILLDENWHILITDFGSAKILIPVEGEKNESDEEGSQKRRNSFVGTAQYVSPEILTDGKVSFASDLWAFGCILYQMVVGLPPFRAGSEYLIFQKILKLEYEFPTDIDTTIQDLIKNLLILTPEKRLGANESKIYTSIRQHPFFRDTNWNNLGPAPKILPSEASALGQSQAAIPENLQPGLDEKKESMLHAEIFGSPMATPTRKKSQTKNIADLSEEEIRRRLETQKTDRWHNLVEGNLILKQGLVDKRKGLFPRRRMFLLTLGPHLYYVDPTTMILKGEIPWSPDIKTEAKNFKTFLVHTPNRTYYLEDPDGYALEWCKAIEELKVHYFPESKT</sequence>
<evidence type="ECO:0000256" key="4">
    <source>
        <dbReference type="ARBA" id="ARBA00018538"/>
    </source>
</evidence>
<dbReference type="FunFam" id="3.30.200.20:FF:000191">
    <property type="entry name" value="3-phosphoinositide-dependent protein kinase 2-like"/>
    <property type="match status" value="1"/>
</dbReference>
<dbReference type="PANTHER" id="PTHR24356:SF163">
    <property type="entry name" value="3-PHOSPHOINOSITIDE-DEPENDENT PROTEIN KINASE 1-RELATED"/>
    <property type="match status" value="1"/>
</dbReference>
<protein>
    <recommendedName>
        <fullName evidence="4">3-phosphoinositide-dependent protein kinase 1</fullName>
        <ecNumber evidence="3">2.7.11.1</ecNumber>
    </recommendedName>
</protein>
<dbReference type="InterPro" id="IPR050236">
    <property type="entry name" value="Ser_Thr_kinase_AGC"/>
</dbReference>
<dbReference type="InterPro" id="IPR011993">
    <property type="entry name" value="PH-like_dom_sf"/>
</dbReference>
<keyword evidence="11 14" id="KW-0067">ATP-binding</keyword>
<name>A0A1W4XM00_AGRPL</name>
<dbReference type="InterPro" id="IPR017441">
    <property type="entry name" value="Protein_kinase_ATP_BS"/>
</dbReference>
<dbReference type="OrthoDB" id="347657at2759"/>
<dbReference type="GO" id="GO:0005737">
    <property type="term" value="C:cytoplasm"/>
    <property type="evidence" value="ECO:0007669"/>
    <property type="project" value="UniProtKB-SubCell"/>
</dbReference>
<accession>A0A1W4XM00</accession>
<comment type="subcellular location">
    <subcellularLocation>
        <location evidence="1">Cytoplasm</location>
    </subcellularLocation>
</comment>
<dbReference type="InterPro" id="IPR033931">
    <property type="entry name" value="PDK1-typ_PH"/>
</dbReference>
<keyword evidence="5" id="KW-0217">Developmental protein</keyword>
<dbReference type="PROSITE" id="PS00108">
    <property type="entry name" value="PROTEIN_KINASE_ST"/>
    <property type="match status" value="1"/>
</dbReference>